<dbReference type="EMBL" id="HBIB01021586">
    <property type="protein sequence ID" value="CAE0251793.1"/>
    <property type="molecule type" value="Transcribed_RNA"/>
</dbReference>
<dbReference type="Gene3D" id="3.80.10.10">
    <property type="entry name" value="Ribonuclease Inhibitor"/>
    <property type="match status" value="2"/>
</dbReference>
<dbReference type="InterPro" id="IPR003591">
    <property type="entry name" value="Leu-rich_rpt_typical-subtyp"/>
</dbReference>
<sequence>MSGFDSLFDRCVAEVEDTSRMELHLFRYLFGVSFLNISHNTLTSLSISSIACLSSVEHLYIQNNRLHAIPDEICALSHLRVCHADFNQLRRLPTTLGHIKKLETLSATHNPPLRSLPPEIWRSEHLGRLAVDWAFLDSPPPEVTLGYPAALIARELRKPHGHHLDISIEPVHLPTPKPSPFAPSGPLIGRGEGLHSDSRDGLLLKVCSGYLGEDRMEAVRAFLRQLDHGYYGSELHTPYETFVMESAAADGRRQWIANFAAFQLSSFPDIDQCLSFPSIQAGICTLILCYNELTTLPSACSTLERLHVLDMSFNPLQVDHLQLRGGRRVKRGGGRRGEGGKEGRSSASSMTMCEV</sequence>
<dbReference type="SMART" id="SM00369">
    <property type="entry name" value="LRR_TYP"/>
    <property type="match status" value="4"/>
</dbReference>
<dbReference type="InterPro" id="IPR032675">
    <property type="entry name" value="LRR_dom_sf"/>
</dbReference>
<organism evidence="5">
    <name type="scientific">Palpitomonas bilix</name>
    <dbReference type="NCBI Taxonomy" id="652834"/>
    <lineage>
        <taxon>Eukaryota</taxon>
        <taxon>Eukaryota incertae sedis</taxon>
    </lineage>
</organism>
<accession>A0A7S3DB69</accession>
<name>A0A7S3DB69_9EUKA</name>
<evidence type="ECO:0000256" key="1">
    <source>
        <dbReference type="ARBA" id="ARBA00022614"/>
    </source>
</evidence>
<keyword evidence="2" id="KW-0677">Repeat</keyword>
<dbReference type="AlphaFoldDB" id="A0A7S3DB69"/>
<dbReference type="InterPro" id="IPR050216">
    <property type="entry name" value="LRR_domain-containing"/>
</dbReference>
<evidence type="ECO:0000256" key="3">
    <source>
        <dbReference type="SAM" id="MobiDB-lite"/>
    </source>
</evidence>
<evidence type="ECO:0000313" key="4">
    <source>
        <dbReference type="EMBL" id="CAE0251791.1"/>
    </source>
</evidence>
<dbReference type="PANTHER" id="PTHR48051:SF1">
    <property type="entry name" value="RAS SUPPRESSOR PROTEIN 1"/>
    <property type="match status" value="1"/>
</dbReference>
<gene>
    <name evidence="4" type="ORF">PBIL07802_LOCUS14016</name>
    <name evidence="5" type="ORF">PBIL07802_LOCUS14017</name>
    <name evidence="6" type="ORF">PBIL07802_LOCUS14018</name>
</gene>
<evidence type="ECO:0000313" key="5">
    <source>
        <dbReference type="EMBL" id="CAE0251792.1"/>
    </source>
</evidence>
<dbReference type="PANTHER" id="PTHR48051">
    <property type="match status" value="1"/>
</dbReference>
<evidence type="ECO:0000313" key="6">
    <source>
        <dbReference type="EMBL" id="CAE0251793.1"/>
    </source>
</evidence>
<dbReference type="EMBL" id="HBIB01021584">
    <property type="protein sequence ID" value="CAE0251791.1"/>
    <property type="molecule type" value="Transcribed_RNA"/>
</dbReference>
<feature type="compositionally biased region" description="Basic and acidic residues" evidence="3">
    <location>
        <begin position="335"/>
        <end position="344"/>
    </location>
</feature>
<dbReference type="Pfam" id="PF00560">
    <property type="entry name" value="LRR_1"/>
    <property type="match status" value="1"/>
</dbReference>
<protein>
    <submittedName>
        <fullName evidence="5">Uncharacterized protein</fullName>
    </submittedName>
</protein>
<dbReference type="SUPFAM" id="SSF52058">
    <property type="entry name" value="L domain-like"/>
    <property type="match status" value="1"/>
</dbReference>
<proteinExistence type="predicted"/>
<dbReference type="GO" id="GO:0005737">
    <property type="term" value="C:cytoplasm"/>
    <property type="evidence" value="ECO:0007669"/>
    <property type="project" value="TreeGrafter"/>
</dbReference>
<dbReference type="InterPro" id="IPR001611">
    <property type="entry name" value="Leu-rich_rpt"/>
</dbReference>
<feature type="compositionally biased region" description="Polar residues" evidence="3">
    <location>
        <begin position="345"/>
        <end position="355"/>
    </location>
</feature>
<feature type="region of interest" description="Disordered" evidence="3">
    <location>
        <begin position="327"/>
        <end position="355"/>
    </location>
</feature>
<evidence type="ECO:0000256" key="2">
    <source>
        <dbReference type="ARBA" id="ARBA00022737"/>
    </source>
</evidence>
<dbReference type="EMBL" id="HBIB01021585">
    <property type="protein sequence ID" value="CAE0251792.1"/>
    <property type="molecule type" value="Transcribed_RNA"/>
</dbReference>
<keyword evidence="1" id="KW-0433">Leucine-rich repeat</keyword>
<reference evidence="5" key="1">
    <citation type="submission" date="2021-01" db="EMBL/GenBank/DDBJ databases">
        <authorList>
            <person name="Corre E."/>
            <person name="Pelletier E."/>
            <person name="Niang G."/>
            <person name="Scheremetjew M."/>
            <person name="Finn R."/>
            <person name="Kale V."/>
            <person name="Holt S."/>
            <person name="Cochrane G."/>
            <person name="Meng A."/>
            <person name="Brown T."/>
            <person name="Cohen L."/>
        </authorList>
    </citation>
    <scope>NUCLEOTIDE SEQUENCE</scope>
    <source>
        <strain evidence="5">NIES-2562</strain>
    </source>
</reference>